<dbReference type="GO" id="GO:0004386">
    <property type="term" value="F:helicase activity"/>
    <property type="evidence" value="ECO:0007669"/>
    <property type="project" value="UniProtKB-KW"/>
</dbReference>
<dbReference type="PROSITE" id="PS51192">
    <property type="entry name" value="HELICASE_ATP_BIND_1"/>
    <property type="match status" value="1"/>
</dbReference>
<dbReference type="SMART" id="SM00487">
    <property type="entry name" value="DEXDc"/>
    <property type="match status" value="1"/>
</dbReference>
<name>A0A1D9MFL7_9RHOB</name>
<dbReference type="PANTHER" id="PTHR47396:SF1">
    <property type="entry name" value="ATP-DEPENDENT HELICASE IRC3-RELATED"/>
    <property type="match status" value="1"/>
</dbReference>
<keyword evidence="4" id="KW-1185">Reference proteome</keyword>
<dbReference type="InterPro" id="IPR006935">
    <property type="entry name" value="Helicase/UvrB_N"/>
</dbReference>
<dbReference type="SMART" id="SM00490">
    <property type="entry name" value="HELICc"/>
    <property type="match status" value="1"/>
</dbReference>
<reference evidence="3 4" key="1">
    <citation type="submission" date="2016-10" db="EMBL/GenBank/DDBJ databases">
        <title>Rhodobacter sp. LPB0142, isolated from sea water.</title>
        <authorList>
            <person name="Kim E."/>
            <person name="Yi H."/>
        </authorList>
    </citation>
    <scope>NUCLEOTIDE SEQUENCE [LARGE SCALE GENOMIC DNA]</scope>
    <source>
        <strain evidence="3 4">LPB0142</strain>
    </source>
</reference>
<feature type="domain" description="Helicase C-terminal" evidence="2">
    <location>
        <begin position="221"/>
        <end position="371"/>
    </location>
</feature>
<keyword evidence="3" id="KW-0347">Helicase</keyword>
<dbReference type="GO" id="GO:0016787">
    <property type="term" value="F:hydrolase activity"/>
    <property type="evidence" value="ECO:0007669"/>
    <property type="project" value="InterPro"/>
</dbReference>
<keyword evidence="3" id="KW-0547">Nucleotide-binding</keyword>
<dbReference type="InterPro" id="IPR027417">
    <property type="entry name" value="P-loop_NTPase"/>
</dbReference>
<evidence type="ECO:0000313" key="3">
    <source>
        <dbReference type="EMBL" id="AOZ70654.1"/>
    </source>
</evidence>
<dbReference type="Gene3D" id="3.40.50.300">
    <property type="entry name" value="P-loop containing nucleotide triphosphate hydrolases"/>
    <property type="match status" value="2"/>
</dbReference>
<keyword evidence="3" id="KW-0067">ATP-binding</keyword>
<dbReference type="Proteomes" id="UP000176562">
    <property type="component" value="Chromosome"/>
</dbReference>
<dbReference type="SUPFAM" id="SSF52540">
    <property type="entry name" value="P-loop containing nucleoside triphosphate hydrolases"/>
    <property type="match status" value="1"/>
</dbReference>
<dbReference type="GO" id="GO:0005524">
    <property type="term" value="F:ATP binding"/>
    <property type="evidence" value="ECO:0007669"/>
    <property type="project" value="InterPro"/>
</dbReference>
<gene>
    <name evidence="3" type="ORF">LPB142_16040</name>
</gene>
<dbReference type="Pfam" id="PF00271">
    <property type="entry name" value="Helicase_C"/>
    <property type="match status" value="1"/>
</dbReference>
<proteinExistence type="predicted"/>
<dbReference type="InterPro" id="IPR018886">
    <property type="entry name" value="UPF0547"/>
</dbReference>
<dbReference type="PROSITE" id="PS51194">
    <property type="entry name" value="HELICASE_CTER"/>
    <property type="match status" value="1"/>
</dbReference>
<dbReference type="KEGG" id="rhp:LPB142_16040"/>
<feature type="domain" description="Helicase ATP-binding" evidence="1">
    <location>
        <begin position="15"/>
        <end position="170"/>
    </location>
</feature>
<dbReference type="Pfam" id="PF04851">
    <property type="entry name" value="ResIII"/>
    <property type="match status" value="1"/>
</dbReference>
<dbReference type="GO" id="GO:0003677">
    <property type="term" value="F:DNA binding"/>
    <property type="evidence" value="ECO:0007669"/>
    <property type="project" value="InterPro"/>
</dbReference>
<dbReference type="Pfam" id="PF10571">
    <property type="entry name" value="UPF0547"/>
    <property type="match status" value="1"/>
</dbReference>
<sequence>MRLRPRQSLFVERSLAALCDHGNTLSIASTGFGKTIALSAVVAKSLEGGDAKACILAHRDELTAQNRAKFGRVAPGIPTSVVDAEAKSWAGRATFAMVPTLSRPTNLAAMPALDLLVIDEAHHAVADSYRRIIDHVRGANPACRIFGVTATPNRGDRKGLREIFDNVGDQVRLGELIASGHLVPPRTYVIDVGVQDQLRAVRKSAADYDMTEVAQIMNRAPVTDEVVRHWQEKASERPTVVFCSTVAHAENVAAAFKGAGVSAAVIHGDLDASTRRRILAAYASGEIRVIVNVAVLTEGWDHPPTSCVVLLRPSSYKSTMIQMVGRGLRTVDPEEHPGVVKTDCIVLDFGTSSLIHGTLEQDVDLDGKTEAGEAPTKTCPACEAEIPLAAMECPLCGEVFARDLEEQGEGQDAVPLSGFIMSEIDLLKRSSFAWVDLFGDDAALMANGFNAWGGIFFLDGRWHAVGGAKGRAPRLLGVGERTVCLAQADDWLNEYETDESAFKSKGWLKQAATEKQLQYLPPEFRRDYGLTRYRASALMTFGFNKREIRQLVGRASPDIGRAA</sequence>
<evidence type="ECO:0000313" key="4">
    <source>
        <dbReference type="Proteomes" id="UP000176562"/>
    </source>
</evidence>
<dbReference type="PANTHER" id="PTHR47396">
    <property type="entry name" value="TYPE I RESTRICTION ENZYME ECOKI R PROTEIN"/>
    <property type="match status" value="1"/>
</dbReference>
<organism evidence="3 4">
    <name type="scientific">Rhodobacter xanthinilyticus</name>
    <dbReference type="NCBI Taxonomy" id="1850250"/>
    <lineage>
        <taxon>Bacteria</taxon>
        <taxon>Pseudomonadati</taxon>
        <taxon>Pseudomonadota</taxon>
        <taxon>Alphaproteobacteria</taxon>
        <taxon>Rhodobacterales</taxon>
        <taxon>Rhodobacter group</taxon>
        <taxon>Rhodobacter</taxon>
    </lineage>
</organism>
<dbReference type="InterPro" id="IPR050742">
    <property type="entry name" value="Helicase_Restrict-Modif_Enz"/>
</dbReference>
<evidence type="ECO:0000259" key="1">
    <source>
        <dbReference type="PROSITE" id="PS51192"/>
    </source>
</evidence>
<dbReference type="GO" id="GO:0005829">
    <property type="term" value="C:cytosol"/>
    <property type="evidence" value="ECO:0007669"/>
    <property type="project" value="TreeGrafter"/>
</dbReference>
<evidence type="ECO:0000259" key="2">
    <source>
        <dbReference type="PROSITE" id="PS51194"/>
    </source>
</evidence>
<keyword evidence="3" id="KW-0378">Hydrolase</keyword>
<dbReference type="InterPro" id="IPR001650">
    <property type="entry name" value="Helicase_C-like"/>
</dbReference>
<accession>A0A1D9MFL7</accession>
<dbReference type="AlphaFoldDB" id="A0A1D9MFL7"/>
<dbReference type="InterPro" id="IPR014001">
    <property type="entry name" value="Helicase_ATP-bd"/>
</dbReference>
<dbReference type="EMBL" id="CP017781">
    <property type="protein sequence ID" value="AOZ70654.1"/>
    <property type="molecule type" value="Genomic_DNA"/>
</dbReference>
<protein>
    <submittedName>
        <fullName evidence="3">Helicase</fullName>
    </submittedName>
</protein>
<dbReference type="STRING" id="1850250.LPB142_16040"/>